<dbReference type="InterPro" id="IPR038933">
    <property type="entry name" value="Ovate"/>
</dbReference>
<evidence type="ECO:0000256" key="5">
    <source>
        <dbReference type="ARBA" id="ARBA00023242"/>
    </source>
</evidence>
<keyword evidence="10" id="KW-1185">Reference proteome</keyword>
<dbReference type="InterPro" id="IPR006458">
    <property type="entry name" value="Ovate_C"/>
</dbReference>
<evidence type="ECO:0000313" key="9">
    <source>
        <dbReference type="EMBL" id="MCL7028994.1"/>
    </source>
</evidence>
<feature type="region of interest" description="Disordered" evidence="7">
    <location>
        <begin position="88"/>
        <end position="108"/>
    </location>
</feature>
<dbReference type="GO" id="GO:0045892">
    <property type="term" value="P:negative regulation of DNA-templated transcription"/>
    <property type="evidence" value="ECO:0007669"/>
    <property type="project" value="UniProtKB-UniRule"/>
</dbReference>
<keyword evidence="4 6" id="KW-0804">Transcription</keyword>
<gene>
    <name evidence="9" type="ORF">MKW94_028775</name>
</gene>
<comment type="subcellular location">
    <subcellularLocation>
        <location evidence="1 6">Nucleus</location>
    </subcellularLocation>
</comment>
<accession>A0AA41S3V6</accession>
<feature type="region of interest" description="Disordered" evidence="7">
    <location>
        <begin position="226"/>
        <end position="294"/>
    </location>
</feature>
<comment type="function">
    <text evidence="6">Transcriptional repressor that regulates multiple aspects of plant growth and development.</text>
</comment>
<evidence type="ECO:0000256" key="3">
    <source>
        <dbReference type="ARBA" id="ARBA00023015"/>
    </source>
</evidence>
<dbReference type="Proteomes" id="UP001177140">
    <property type="component" value="Unassembled WGS sequence"/>
</dbReference>
<sequence>MVMMKLPSLFKNRDSTTAAAATTSGSTTSSSTTTSAYSWQWPSCKHPKTNSFRGGGADDIFKTVNSVYFDASSTTGVGGESWFTNSSESGSFSTISEEDHHHHNGEEESFEMVIRGLRRSERLFFEPSTHTNSILEESKQQMCIAGGSEELKFKESVAMAMDSEDPYVDFRTSMEEMVEVHGLKDWDCLEKLLSWYLKVNGKKNHGYIVSAFVDLLVSIAAATSSNDDDEIKNKSPTSSSSSSSSSDETSCSLSPSFSSLLLQDPDEDSSSSSVTIDDDDQKTSKLSCLEISEI</sequence>
<organism evidence="9 10">
    <name type="scientific">Papaver nudicaule</name>
    <name type="common">Iceland poppy</name>
    <dbReference type="NCBI Taxonomy" id="74823"/>
    <lineage>
        <taxon>Eukaryota</taxon>
        <taxon>Viridiplantae</taxon>
        <taxon>Streptophyta</taxon>
        <taxon>Embryophyta</taxon>
        <taxon>Tracheophyta</taxon>
        <taxon>Spermatophyta</taxon>
        <taxon>Magnoliopsida</taxon>
        <taxon>Ranunculales</taxon>
        <taxon>Papaveraceae</taxon>
        <taxon>Papaveroideae</taxon>
        <taxon>Papaver</taxon>
    </lineage>
</organism>
<feature type="compositionally biased region" description="Low complexity" evidence="7">
    <location>
        <begin position="235"/>
        <end position="263"/>
    </location>
</feature>
<evidence type="ECO:0000256" key="7">
    <source>
        <dbReference type="SAM" id="MobiDB-lite"/>
    </source>
</evidence>
<feature type="compositionally biased region" description="Basic and acidic residues" evidence="7">
    <location>
        <begin position="97"/>
        <end position="106"/>
    </location>
</feature>
<evidence type="ECO:0000256" key="6">
    <source>
        <dbReference type="RuleBase" id="RU367028"/>
    </source>
</evidence>
<dbReference type="PANTHER" id="PTHR33057">
    <property type="entry name" value="TRANSCRIPTION REPRESSOR OFP7-RELATED"/>
    <property type="match status" value="1"/>
</dbReference>
<dbReference type="PROSITE" id="PS51754">
    <property type="entry name" value="OVATE"/>
    <property type="match status" value="1"/>
</dbReference>
<evidence type="ECO:0000256" key="1">
    <source>
        <dbReference type="ARBA" id="ARBA00004123"/>
    </source>
</evidence>
<name>A0AA41S3V6_PAPNU</name>
<reference evidence="9" key="1">
    <citation type="submission" date="2022-03" db="EMBL/GenBank/DDBJ databases">
        <title>A functionally conserved STORR gene fusion in Papaver species that diverged 16.8 million years ago.</title>
        <authorList>
            <person name="Catania T."/>
        </authorList>
    </citation>
    <scope>NUCLEOTIDE SEQUENCE</scope>
    <source>
        <strain evidence="9">S-191538</strain>
    </source>
</reference>
<evidence type="ECO:0000256" key="4">
    <source>
        <dbReference type="ARBA" id="ARBA00023163"/>
    </source>
</evidence>
<evidence type="ECO:0000313" key="10">
    <source>
        <dbReference type="Proteomes" id="UP001177140"/>
    </source>
</evidence>
<keyword evidence="5 6" id="KW-0539">Nucleus</keyword>
<dbReference type="GO" id="GO:0005634">
    <property type="term" value="C:nucleus"/>
    <property type="evidence" value="ECO:0007669"/>
    <property type="project" value="UniProtKB-SubCell"/>
</dbReference>
<proteinExistence type="predicted"/>
<comment type="caution">
    <text evidence="9">The sequence shown here is derived from an EMBL/GenBank/DDBJ whole genome shotgun (WGS) entry which is preliminary data.</text>
</comment>
<feature type="domain" description="OVATE" evidence="8">
    <location>
        <begin position="159"/>
        <end position="218"/>
    </location>
</feature>
<dbReference type="EMBL" id="JAJJMA010085693">
    <property type="protein sequence ID" value="MCL7028994.1"/>
    <property type="molecule type" value="Genomic_DNA"/>
</dbReference>
<evidence type="ECO:0000259" key="8">
    <source>
        <dbReference type="PROSITE" id="PS51754"/>
    </source>
</evidence>
<dbReference type="Pfam" id="PF04844">
    <property type="entry name" value="Ovate"/>
    <property type="match status" value="1"/>
</dbReference>
<dbReference type="AlphaFoldDB" id="A0AA41S3V6"/>
<protein>
    <recommendedName>
        <fullName evidence="6">Transcription repressor</fullName>
    </recommendedName>
    <alternativeName>
        <fullName evidence="6">Ovate family protein</fullName>
    </alternativeName>
</protein>
<keyword evidence="2 6" id="KW-0678">Repressor</keyword>
<dbReference type="PANTHER" id="PTHR33057:SF26">
    <property type="entry name" value="TRANSCRIPTION REPRESSOR OFP13"/>
    <property type="match status" value="1"/>
</dbReference>
<dbReference type="NCBIfam" id="TIGR01568">
    <property type="entry name" value="A_thal_3678"/>
    <property type="match status" value="1"/>
</dbReference>
<keyword evidence="3 6" id="KW-0805">Transcription regulation</keyword>
<evidence type="ECO:0000256" key="2">
    <source>
        <dbReference type="ARBA" id="ARBA00022491"/>
    </source>
</evidence>